<dbReference type="EMBL" id="JH816729">
    <property type="protein sequence ID" value="EKC35975.1"/>
    <property type="molecule type" value="Genomic_DNA"/>
</dbReference>
<feature type="compositionally biased region" description="Basic and acidic residues" evidence="1">
    <location>
        <begin position="81"/>
        <end position="91"/>
    </location>
</feature>
<evidence type="ECO:0000256" key="1">
    <source>
        <dbReference type="SAM" id="MobiDB-lite"/>
    </source>
</evidence>
<dbReference type="InterPro" id="IPR013901">
    <property type="entry name" value="Anthrone_oxy"/>
</dbReference>
<evidence type="ECO:0000313" key="3">
    <source>
        <dbReference type="EMBL" id="EKC35975.1"/>
    </source>
</evidence>
<feature type="compositionally biased region" description="Basic and acidic residues" evidence="1">
    <location>
        <begin position="116"/>
        <end position="129"/>
    </location>
</feature>
<keyword evidence="2" id="KW-1133">Transmembrane helix</keyword>
<dbReference type="AlphaFoldDB" id="K1R465"/>
<keyword evidence="2" id="KW-0472">Membrane</keyword>
<proteinExistence type="predicted"/>
<feature type="compositionally biased region" description="Polar residues" evidence="1">
    <location>
        <begin position="346"/>
        <end position="385"/>
    </location>
</feature>
<feature type="region of interest" description="Disordered" evidence="1">
    <location>
        <begin position="345"/>
        <end position="390"/>
    </location>
</feature>
<evidence type="ECO:0000256" key="2">
    <source>
        <dbReference type="SAM" id="Phobius"/>
    </source>
</evidence>
<keyword evidence="2" id="KW-0812">Transmembrane</keyword>
<sequence length="639" mass="71369">MIKPSNNDTKSLVIQLLYTIWNVSILRIGVTGVRYVSLPNARSWVIHNFRDTRGRGRLQQTVDDLSDDKLHVNNEEAGDPTVDRSEMKQETETENAPQPAPVKHESMASVKSAHMAARENENREERSTADCRTPALSAMTQTENPESSERHDEAEAVDGGGDGDSSRIVGEDSEQSRARRMTRSRSPRKQAQGDTEPNTTVGPKASSTYDRIRLQIFPWKKPEGYLNRPVYSQMLQSMLLYVISNPGISFKNISGRFLPYLLPFHVIELLKVLEEVGCVTKTLLSPEPALSLFSPYQAPRTVEEPDLTLDDQAYYEATVGAITILAKFVEQLNNTDSVQLHRVRKTTQSDANATPSQNDAETGASNQHDGAETGASNQHDGQSVEQDGGEIPVFEPASTHIECSLEYIPESEQNFVAGQLVSLGVLLHEGGKIKGELTEQTVEERGDGVSSEEAMDVGRYVWATVRRQISLIEAETQADTMNKQHLMDFGAYTALGCASMFCGSAYYVNFVQTPAMRAVKDTKAVRELWKEMFLRAKKYQSGFALTSAATSIVVGINEPSQYRWLWFGGAAALLAVVPWTFIVMMPDIKRLLEDDVIEKEGEKWVRDKIYLWNRRHGVRTFLSDVSINLIMAAIYMTRM</sequence>
<reference evidence="3" key="1">
    <citation type="journal article" date="2012" name="Nature">
        <title>The oyster genome reveals stress adaptation and complexity of shell formation.</title>
        <authorList>
            <person name="Zhang G."/>
            <person name="Fang X."/>
            <person name="Guo X."/>
            <person name="Li L."/>
            <person name="Luo R."/>
            <person name="Xu F."/>
            <person name="Yang P."/>
            <person name="Zhang L."/>
            <person name="Wang X."/>
            <person name="Qi H."/>
            <person name="Xiong Z."/>
            <person name="Que H."/>
            <person name="Xie Y."/>
            <person name="Holland P.W."/>
            <person name="Paps J."/>
            <person name="Zhu Y."/>
            <person name="Wu F."/>
            <person name="Chen Y."/>
            <person name="Wang J."/>
            <person name="Peng C."/>
            <person name="Meng J."/>
            <person name="Yang L."/>
            <person name="Liu J."/>
            <person name="Wen B."/>
            <person name="Zhang N."/>
            <person name="Huang Z."/>
            <person name="Zhu Q."/>
            <person name="Feng Y."/>
            <person name="Mount A."/>
            <person name="Hedgecock D."/>
            <person name="Xu Z."/>
            <person name="Liu Y."/>
            <person name="Domazet-Loso T."/>
            <person name="Du Y."/>
            <person name="Sun X."/>
            <person name="Zhang S."/>
            <person name="Liu B."/>
            <person name="Cheng P."/>
            <person name="Jiang X."/>
            <person name="Li J."/>
            <person name="Fan D."/>
            <person name="Wang W."/>
            <person name="Fu W."/>
            <person name="Wang T."/>
            <person name="Wang B."/>
            <person name="Zhang J."/>
            <person name="Peng Z."/>
            <person name="Li Y."/>
            <person name="Li N."/>
            <person name="Wang J."/>
            <person name="Chen M."/>
            <person name="He Y."/>
            <person name="Tan F."/>
            <person name="Song X."/>
            <person name="Zheng Q."/>
            <person name="Huang R."/>
            <person name="Yang H."/>
            <person name="Du X."/>
            <person name="Chen L."/>
            <person name="Yang M."/>
            <person name="Gaffney P.M."/>
            <person name="Wang S."/>
            <person name="Luo L."/>
            <person name="She Z."/>
            <person name="Ming Y."/>
            <person name="Huang W."/>
            <person name="Zhang S."/>
            <person name="Huang B."/>
            <person name="Zhang Y."/>
            <person name="Qu T."/>
            <person name="Ni P."/>
            <person name="Miao G."/>
            <person name="Wang J."/>
            <person name="Wang Q."/>
            <person name="Steinberg C.E."/>
            <person name="Wang H."/>
            <person name="Li N."/>
            <person name="Qian L."/>
            <person name="Zhang G."/>
            <person name="Li Y."/>
            <person name="Yang H."/>
            <person name="Liu X."/>
            <person name="Wang J."/>
            <person name="Yin Y."/>
            <person name="Wang J."/>
        </authorList>
    </citation>
    <scope>NUCLEOTIDE SEQUENCE [LARGE SCALE GENOMIC DNA]</scope>
    <source>
        <strain evidence="3">05x7-T-G4-1.051#20</strain>
    </source>
</reference>
<feature type="transmembrane region" description="Helical" evidence="2">
    <location>
        <begin position="489"/>
        <end position="508"/>
    </location>
</feature>
<dbReference type="InParanoid" id="K1R465"/>
<accession>K1R465</accession>
<name>K1R465_MAGGI</name>
<feature type="compositionally biased region" description="Basic residues" evidence="1">
    <location>
        <begin position="178"/>
        <end position="188"/>
    </location>
</feature>
<feature type="compositionally biased region" description="Polar residues" evidence="1">
    <location>
        <begin position="192"/>
        <end position="207"/>
    </location>
</feature>
<dbReference type="HOGENOM" id="CLU_428461_0_0_1"/>
<feature type="region of interest" description="Disordered" evidence="1">
    <location>
        <begin position="65"/>
        <end position="207"/>
    </location>
</feature>
<gene>
    <name evidence="3" type="ORF">CGI_10027533</name>
</gene>
<organism evidence="3">
    <name type="scientific">Magallana gigas</name>
    <name type="common">Pacific oyster</name>
    <name type="synonym">Crassostrea gigas</name>
    <dbReference type="NCBI Taxonomy" id="29159"/>
    <lineage>
        <taxon>Eukaryota</taxon>
        <taxon>Metazoa</taxon>
        <taxon>Spiralia</taxon>
        <taxon>Lophotrochozoa</taxon>
        <taxon>Mollusca</taxon>
        <taxon>Bivalvia</taxon>
        <taxon>Autobranchia</taxon>
        <taxon>Pteriomorphia</taxon>
        <taxon>Ostreida</taxon>
        <taxon>Ostreoidea</taxon>
        <taxon>Ostreidae</taxon>
        <taxon>Magallana</taxon>
    </lineage>
</organism>
<feature type="transmembrane region" description="Helical" evidence="2">
    <location>
        <begin position="562"/>
        <end position="582"/>
    </location>
</feature>
<dbReference type="PANTHER" id="PTHR36535:SF1">
    <property type="entry name" value="DUF1772 DOMAIN-CONTAINING PROTEIN"/>
    <property type="match status" value="1"/>
</dbReference>
<dbReference type="Pfam" id="PF08592">
    <property type="entry name" value="Anthrone_oxy"/>
    <property type="match status" value="1"/>
</dbReference>
<dbReference type="PANTHER" id="PTHR36535">
    <property type="entry name" value="YALI0E30327P"/>
    <property type="match status" value="1"/>
</dbReference>
<protein>
    <submittedName>
        <fullName evidence="3">General transcription factor 3C polypeptide 1</fullName>
    </submittedName>
</protein>